<protein>
    <recommendedName>
        <fullName evidence="1">DUF6456 domain-containing protein</fullName>
    </recommendedName>
</protein>
<evidence type="ECO:0000259" key="1">
    <source>
        <dbReference type="Pfam" id="PF20057"/>
    </source>
</evidence>
<feature type="domain" description="DUF6456" evidence="1">
    <location>
        <begin position="131"/>
        <end position="265"/>
    </location>
</feature>
<dbReference type="Pfam" id="PF20057">
    <property type="entry name" value="DUF6456"/>
    <property type="match status" value="1"/>
</dbReference>
<dbReference type="AlphaFoldDB" id="A0A7W9Y6H9"/>
<dbReference type="RefSeq" id="WP_244654402.1">
    <property type="nucleotide sequence ID" value="NZ_BMHW01000002.1"/>
</dbReference>
<proteinExistence type="predicted"/>
<keyword evidence="3" id="KW-1185">Reference proteome</keyword>
<dbReference type="Proteomes" id="UP000547879">
    <property type="component" value="Unassembled WGS sequence"/>
</dbReference>
<name>A0A7W9Y6H9_9HYPH</name>
<dbReference type="EMBL" id="JACHEG010000002">
    <property type="protein sequence ID" value="MBB6162323.1"/>
    <property type="molecule type" value="Genomic_DNA"/>
</dbReference>
<comment type="caution">
    <text evidence="2">The sequence shown here is derived from an EMBL/GenBank/DDBJ whole genome shotgun (WGS) entry which is preliminary data.</text>
</comment>
<organism evidence="2 3">
    <name type="scientific">Rhizobium wenxiniae</name>
    <dbReference type="NCBI Taxonomy" id="1737357"/>
    <lineage>
        <taxon>Bacteria</taxon>
        <taxon>Pseudomonadati</taxon>
        <taxon>Pseudomonadota</taxon>
        <taxon>Alphaproteobacteria</taxon>
        <taxon>Hyphomicrobiales</taxon>
        <taxon>Rhizobiaceae</taxon>
        <taxon>Rhizobium/Agrobacterium group</taxon>
        <taxon>Rhizobium</taxon>
    </lineage>
</organism>
<accession>A0A7W9Y6H9</accession>
<evidence type="ECO:0000313" key="3">
    <source>
        <dbReference type="Proteomes" id="UP000547879"/>
    </source>
</evidence>
<gene>
    <name evidence="2" type="ORF">HNQ72_002141</name>
</gene>
<sequence length="297" mass="31668">MTEGSKRDRSVPLGPSTTLGRAVSVKSLMRLVRHAVSAGKAGLVIANGSAGTVHLGEERRCYPETVLRQAVSLGLVTRAAGLVQASTEARNFLRRALAAAGMEGEGGFAGQHGEIVRTAVEIDGARQQVSRNLDDTPLSSLARLKDKAGAPFFPSEALDAGERLLGDFTRGQLQPRITSSWEPRLSSRGKGEAGGLADIAASALEARRRFGHAMEAMGPELSGVAADVCCFGKGLELVERERQWPVRSAKLMLRTALLALARHYAPPPRHAPRRYAHHWGTEDFRPAAEAYGSSGSS</sequence>
<reference evidence="2 3" key="1">
    <citation type="submission" date="2020-08" db="EMBL/GenBank/DDBJ databases">
        <title>Genomic Encyclopedia of Type Strains, Phase IV (KMG-IV): sequencing the most valuable type-strain genomes for metagenomic binning, comparative biology and taxonomic classification.</title>
        <authorList>
            <person name="Goeker M."/>
        </authorList>
    </citation>
    <scope>NUCLEOTIDE SEQUENCE [LARGE SCALE GENOMIC DNA]</scope>
    <source>
        <strain evidence="2 3">DSM 100734</strain>
    </source>
</reference>
<evidence type="ECO:0000313" key="2">
    <source>
        <dbReference type="EMBL" id="MBB6162323.1"/>
    </source>
</evidence>
<dbReference type="InterPro" id="IPR045599">
    <property type="entry name" value="DUF6456"/>
</dbReference>